<dbReference type="InterPro" id="IPR036416">
    <property type="entry name" value="Pept_tRNA_hydro_sf"/>
</dbReference>
<dbReference type="Gene3D" id="3.40.50.1470">
    <property type="entry name" value="Peptidyl-tRNA hydrolase"/>
    <property type="match status" value="1"/>
</dbReference>
<keyword evidence="2" id="KW-0820">tRNA-binding</keyword>
<evidence type="ECO:0000256" key="5">
    <source>
        <dbReference type="ARBA" id="ARBA00038063"/>
    </source>
</evidence>
<evidence type="ECO:0000313" key="10">
    <source>
        <dbReference type="EMBL" id="CAB4829116.1"/>
    </source>
</evidence>
<dbReference type="PANTHER" id="PTHR17224">
    <property type="entry name" value="PEPTIDYL-TRNA HYDROLASE"/>
    <property type="match status" value="1"/>
</dbReference>
<evidence type="ECO:0000313" key="12">
    <source>
        <dbReference type="EMBL" id="CAB4947120.1"/>
    </source>
</evidence>
<dbReference type="HAMAP" id="MF_00083">
    <property type="entry name" value="Pept_tRNA_hydro_bact"/>
    <property type="match status" value="1"/>
</dbReference>
<dbReference type="EMBL" id="CAFBOC010000010">
    <property type="protein sequence ID" value="CAB4979082.1"/>
    <property type="molecule type" value="Genomic_DNA"/>
</dbReference>
<dbReference type="EMBL" id="CAEZZW010000004">
    <property type="protein sequence ID" value="CAB4781166.1"/>
    <property type="molecule type" value="Genomic_DNA"/>
</dbReference>
<dbReference type="SUPFAM" id="SSF53178">
    <property type="entry name" value="Peptidyl-tRNA hydrolase-like"/>
    <property type="match status" value="1"/>
</dbReference>
<sequence length="191" mass="20725">MAWLVVGLGNPGDNYVSTRHNIGQMVVDELANRHKSRWSAHKSRTEVAAFKFGVGEQAESVIVAKSMSYMNESGGPIKALAQFYKVAPNQIIAIHDELDIPFSAIRIKIAGGDNGHNGLKSLTSSFGTPDYFRIRMGIGRPMGQQDPGDFVLKAFASAEKKALGEFVGRGADAVESLITRGLEVTQQDFNI</sequence>
<dbReference type="PROSITE" id="PS01196">
    <property type="entry name" value="PEPT_TRNA_HYDROL_2"/>
    <property type="match status" value="1"/>
</dbReference>
<proteinExistence type="inferred from homology"/>
<evidence type="ECO:0000256" key="3">
    <source>
        <dbReference type="ARBA" id="ARBA00022801"/>
    </source>
</evidence>
<comment type="similarity">
    <text evidence="5">Belongs to the PTH family.</text>
</comment>
<evidence type="ECO:0000256" key="1">
    <source>
        <dbReference type="ARBA" id="ARBA00013260"/>
    </source>
</evidence>
<gene>
    <name evidence="7" type="ORF">UFOPK2510_00520</name>
    <name evidence="8" type="ORF">UFOPK2718_01164</name>
    <name evidence="9" type="ORF">UFOPK2936_00929</name>
    <name evidence="10" type="ORF">UFOPK3174_00889</name>
    <name evidence="11" type="ORF">UFOPK3328_01385</name>
    <name evidence="12" type="ORF">UFOPK3779_00942</name>
    <name evidence="13" type="ORF">UFOPK3913_01009</name>
    <name evidence="6" type="ORF">UFOPK4107_00425</name>
    <name evidence="14" type="ORF">UFOPK4403_00615</name>
</gene>
<dbReference type="EMBL" id="CAFBQX010000002">
    <property type="protein sequence ID" value="CAB5071484.1"/>
    <property type="molecule type" value="Genomic_DNA"/>
</dbReference>
<dbReference type="GO" id="GO:0000049">
    <property type="term" value="F:tRNA binding"/>
    <property type="evidence" value="ECO:0007669"/>
    <property type="project" value="UniProtKB-KW"/>
</dbReference>
<evidence type="ECO:0000313" key="11">
    <source>
        <dbReference type="EMBL" id="CAB4876503.1"/>
    </source>
</evidence>
<accession>A0A6J7E9S3</accession>
<evidence type="ECO:0000313" key="9">
    <source>
        <dbReference type="EMBL" id="CAB4781166.1"/>
    </source>
</evidence>
<dbReference type="NCBIfam" id="TIGR00447">
    <property type="entry name" value="pth"/>
    <property type="match status" value="1"/>
</dbReference>
<protein>
    <recommendedName>
        <fullName evidence="1">peptidyl-tRNA hydrolase</fullName>
        <ecNumber evidence="1">3.1.1.29</ecNumber>
    </recommendedName>
</protein>
<dbReference type="EMBL" id="CAEZXO010000003">
    <property type="protein sequence ID" value="CAB4688760.1"/>
    <property type="molecule type" value="Genomic_DNA"/>
</dbReference>
<evidence type="ECO:0000256" key="4">
    <source>
        <dbReference type="ARBA" id="ARBA00022884"/>
    </source>
</evidence>
<dbReference type="PROSITE" id="PS01195">
    <property type="entry name" value="PEPT_TRNA_HYDROL_1"/>
    <property type="match status" value="1"/>
</dbReference>
<dbReference type="InterPro" id="IPR018171">
    <property type="entry name" value="Pept_tRNA_hydro_CS"/>
</dbReference>
<dbReference type="Pfam" id="PF01195">
    <property type="entry name" value="Pept_tRNA_hydro"/>
    <property type="match status" value="1"/>
</dbReference>
<dbReference type="EMBL" id="CAFBLD010000010">
    <property type="protein sequence ID" value="CAB4876503.1"/>
    <property type="molecule type" value="Genomic_DNA"/>
</dbReference>
<reference evidence="11" key="1">
    <citation type="submission" date="2020-05" db="EMBL/GenBank/DDBJ databases">
        <authorList>
            <person name="Chiriac C."/>
            <person name="Salcher M."/>
            <person name="Ghai R."/>
            <person name="Kavagutti S V."/>
        </authorList>
    </citation>
    <scope>NUCLEOTIDE SEQUENCE</scope>
</reference>
<dbReference type="EMBL" id="CAESAE010000002">
    <property type="protein sequence ID" value="CAB4333603.1"/>
    <property type="molecule type" value="Genomic_DNA"/>
</dbReference>
<dbReference type="EMBL" id="CAFBNH010000005">
    <property type="protein sequence ID" value="CAB4947120.1"/>
    <property type="molecule type" value="Genomic_DNA"/>
</dbReference>
<evidence type="ECO:0000313" key="7">
    <source>
        <dbReference type="EMBL" id="CAB4688760.1"/>
    </source>
</evidence>
<dbReference type="CDD" id="cd00462">
    <property type="entry name" value="PTH"/>
    <property type="match status" value="1"/>
</dbReference>
<dbReference type="FunFam" id="3.40.50.1470:FF:000001">
    <property type="entry name" value="Peptidyl-tRNA hydrolase"/>
    <property type="match status" value="1"/>
</dbReference>
<evidence type="ECO:0000313" key="14">
    <source>
        <dbReference type="EMBL" id="CAB5071484.1"/>
    </source>
</evidence>
<dbReference type="EMBL" id="CAEZYM010000011">
    <property type="protein sequence ID" value="CAB4729894.1"/>
    <property type="molecule type" value="Genomic_DNA"/>
</dbReference>
<evidence type="ECO:0000256" key="2">
    <source>
        <dbReference type="ARBA" id="ARBA00022555"/>
    </source>
</evidence>
<organism evidence="11">
    <name type="scientific">freshwater metagenome</name>
    <dbReference type="NCBI Taxonomy" id="449393"/>
    <lineage>
        <taxon>unclassified sequences</taxon>
        <taxon>metagenomes</taxon>
        <taxon>ecological metagenomes</taxon>
    </lineage>
</organism>
<dbReference type="AlphaFoldDB" id="A0A6J7E9S3"/>
<keyword evidence="3" id="KW-0378">Hydrolase</keyword>
<keyword evidence="4" id="KW-0694">RNA-binding</keyword>
<evidence type="ECO:0000313" key="8">
    <source>
        <dbReference type="EMBL" id="CAB4729894.1"/>
    </source>
</evidence>
<evidence type="ECO:0000313" key="13">
    <source>
        <dbReference type="EMBL" id="CAB4979082.1"/>
    </source>
</evidence>
<dbReference type="InterPro" id="IPR001328">
    <property type="entry name" value="Pept_tRNA_hydro"/>
</dbReference>
<dbReference type="PANTHER" id="PTHR17224:SF1">
    <property type="entry name" value="PEPTIDYL-TRNA HYDROLASE"/>
    <property type="match status" value="1"/>
</dbReference>
<dbReference type="EMBL" id="CAFABH010000013">
    <property type="protein sequence ID" value="CAB4829116.1"/>
    <property type="molecule type" value="Genomic_DNA"/>
</dbReference>
<name>A0A6J7E9S3_9ZZZZ</name>
<evidence type="ECO:0000313" key="6">
    <source>
        <dbReference type="EMBL" id="CAB4333603.1"/>
    </source>
</evidence>
<dbReference type="GO" id="GO:0004045">
    <property type="term" value="F:peptidyl-tRNA hydrolase activity"/>
    <property type="evidence" value="ECO:0007669"/>
    <property type="project" value="UniProtKB-EC"/>
</dbReference>
<dbReference type="EC" id="3.1.1.29" evidence="1"/>